<dbReference type="InterPro" id="IPR031314">
    <property type="entry name" value="DNK_dom"/>
</dbReference>
<evidence type="ECO:0000256" key="14">
    <source>
        <dbReference type="ARBA" id="ARBA00023128"/>
    </source>
</evidence>
<dbReference type="GO" id="GO:0006120">
    <property type="term" value="P:mitochondrial electron transport, NADH to ubiquinone"/>
    <property type="evidence" value="ECO:0007669"/>
    <property type="project" value="InterPro"/>
</dbReference>
<dbReference type="GeneTree" id="ENSGT00390000016151"/>
<dbReference type="Proteomes" id="UP000429181">
    <property type="component" value="Chromosome 3"/>
</dbReference>
<dbReference type="Pfam" id="PF01712">
    <property type="entry name" value="dNK"/>
    <property type="match status" value="1"/>
</dbReference>
<accession>A0A4W2GFC3</accession>
<dbReference type="InterPro" id="IPR015828">
    <property type="entry name" value="NDUFA10"/>
</dbReference>
<dbReference type="Gene3D" id="3.40.50.300">
    <property type="entry name" value="P-loop containing nucleotide triphosphate hydrolases"/>
    <property type="match status" value="1"/>
</dbReference>
<dbReference type="PANTHER" id="PTHR10513">
    <property type="entry name" value="DEOXYNUCLEOSIDE KINASE"/>
    <property type="match status" value="1"/>
</dbReference>
<keyword evidence="14" id="KW-0496">Mitochondrion</keyword>
<comment type="subcellular location">
    <subcellularLocation>
        <location evidence="3">Mitochondrion matrix</location>
    </subcellularLocation>
</comment>
<dbReference type="AlphaFoldDB" id="A0A4W2GFC3"/>
<evidence type="ECO:0000313" key="20">
    <source>
        <dbReference type="Proteomes" id="UP000429181"/>
    </source>
</evidence>
<keyword evidence="9" id="KW-0285">Flavoprotein</keyword>
<proteinExistence type="inferred from homology"/>
<feature type="compositionally biased region" description="Low complexity" evidence="17">
    <location>
        <begin position="85"/>
        <end position="101"/>
    </location>
</feature>
<reference evidence="19" key="2">
    <citation type="submission" date="2025-08" db="UniProtKB">
        <authorList>
            <consortium name="Ensembl"/>
        </authorList>
    </citation>
    <scope>IDENTIFICATION</scope>
</reference>
<comment type="subunit">
    <text evidence="5">Complex I is composed of 45 different subunits. This a component of the hydrophobic protein fraction.</text>
</comment>
<sequence>MRRGSNYRARGGFSSPHCATSKPAAGGPPFRIQAARGPSLRIQAAVEPPLGTWATGGQPLRTHPSELGLRAGPKTPGRGGRQGRPLADQPAAARCAPAFAAGTFPSGAARTPSRDVTAARRQRERTLSRPRPLGSLSRCRQRSHGLEAVETCPTARGLKHFPEAGIHYVDSTTGDGKPLPVQFSGNCSLEKFYDDPKSNDGNSYRLQAWLYASRLLQYADALEHLLSTGQGVVLERSIYSDFVFLEAMYRQGFIRKQCVDHYNQVKKVTICEYLPPHVVVYVDVPVPEVQSRIQKKGNPHEMKITSAYLQDIENAYKGTFLPEMSEKCEVLQYSAWEAQDAEKVVEDIEYLKYDKGPWLDQNDRKLHKLRMLVQDKLEVLNYTSIPVFLPEVTVGAHQSDQVFQEFTERTSQSPLDNWRPPSAPAAGASFLPHECPRSTELHSASLRGPVRLSRSIASTPSPLPASAHLLPSRQGLLDHDQDLSFSPPSSRRLCPTLLWEFGFSPAVAIVI</sequence>
<evidence type="ECO:0000256" key="1">
    <source>
        <dbReference type="ARBA" id="ARBA00001974"/>
    </source>
</evidence>
<keyword evidence="13" id="KW-0249">Electron transport</keyword>
<dbReference type="SUPFAM" id="SSF52540">
    <property type="entry name" value="P-loop containing nucleoside triphosphate hydrolases"/>
    <property type="match status" value="1"/>
</dbReference>
<dbReference type="Ensembl" id="ENSBIXT00005028697.1">
    <property type="protein sequence ID" value="ENSBIXP00005017053.1"/>
    <property type="gene ID" value="ENSBIXG00005020590.1"/>
</dbReference>
<feature type="domain" description="Deoxynucleoside kinase" evidence="18">
    <location>
        <begin position="187"/>
        <end position="345"/>
    </location>
</feature>
<evidence type="ECO:0000256" key="2">
    <source>
        <dbReference type="ARBA" id="ARBA00003195"/>
    </source>
</evidence>
<dbReference type="FunFam" id="3.40.50.300:FF:000837">
    <property type="entry name" value="NADH dehydrogenase [ubiquinone] 1 alpha subcomplex subunit 10, mitochondrial"/>
    <property type="match status" value="1"/>
</dbReference>
<evidence type="ECO:0000256" key="13">
    <source>
        <dbReference type="ARBA" id="ARBA00022982"/>
    </source>
</evidence>
<protein>
    <recommendedName>
        <fullName evidence="6">NADH dehydrogenase [ubiquinone] 1 alpha subcomplex subunit 10, mitochondrial</fullName>
    </recommendedName>
    <alternativeName>
        <fullName evidence="16">Complex I-42kD</fullName>
    </alternativeName>
    <alternativeName>
        <fullName evidence="15">NADH-ubiquinone oxidoreductase 42 kDa subunit</fullName>
    </alternativeName>
</protein>
<gene>
    <name evidence="19" type="primary">NDUFA10</name>
</gene>
<dbReference type="CDD" id="cd02030">
    <property type="entry name" value="NDUO42"/>
    <property type="match status" value="1"/>
</dbReference>
<evidence type="ECO:0000256" key="6">
    <source>
        <dbReference type="ARBA" id="ARBA00017279"/>
    </source>
</evidence>
<reference evidence="19 20" key="1">
    <citation type="submission" date="2018-11" db="EMBL/GenBank/DDBJ databases">
        <title>Haplotype-resolved cattle genomes.</title>
        <authorList>
            <person name="Low W.Y."/>
            <person name="Tearle R."/>
            <person name="Bickhart D.M."/>
            <person name="Rosen B.D."/>
            <person name="Koren S."/>
            <person name="Rhie A."/>
            <person name="Hiendleder S."/>
            <person name="Phillippy A.M."/>
            <person name="Smith T.P.L."/>
            <person name="Williams J.L."/>
        </authorList>
    </citation>
    <scope>NUCLEOTIDE SEQUENCE [LARGE SCALE GENOMIC DNA]</scope>
</reference>
<comment type="function">
    <text evidence="2">Accessory subunit of the mitochondrial membrane respiratory chain NADH dehydrogenase (Complex I), that is believed not to be involved in catalysis. Complex I functions in the transfer of electrons from NADH to the respiratory chain. The immediate electron acceptor for the enzyme is believed to be ubiquinone.</text>
</comment>
<comment type="cofactor">
    <cofactor evidence="1">
        <name>FAD</name>
        <dbReference type="ChEBI" id="CHEBI:57692"/>
    </cofactor>
</comment>
<keyword evidence="11" id="KW-0274">FAD</keyword>
<keyword evidence="10" id="KW-0679">Respiratory chain</keyword>
<comment type="similarity">
    <text evidence="4">Belongs to the complex I NDUFA10 subunit family.</text>
</comment>
<organism evidence="19 20">
    <name type="scientific">Bos indicus x Bos taurus</name>
    <name type="common">Hybrid cattle</name>
    <dbReference type="NCBI Taxonomy" id="30522"/>
    <lineage>
        <taxon>Eukaryota</taxon>
        <taxon>Metazoa</taxon>
        <taxon>Chordata</taxon>
        <taxon>Craniata</taxon>
        <taxon>Vertebrata</taxon>
        <taxon>Euteleostomi</taxon>
        <taxon>Mammalia</taxon>
        <taxon>Eutheria</taxon>
        <taxon>Laurasiatheria</taxon>
        <taxon>Artiodactyla</taxon>
        <taxon>Ruminantia</taxon>
        <taxon>Pecora</taxon>
        <taxon>Bovidae</taxon>
        <taxon>Bovinae</taxon>
        <taxon>Bos</taxon>
    </lineage>
</organism>
<dbReference type="InterPro" id="IPR050566">
    <property type="entry name" value="Deoxyribonucleoside_kinase"/>
</dbReference>
<evidence type="ECO:0000256" key="8">
    <source>
        <dbReference type="ARBA" id="ARBA00022553"/>
    </source>
</evidence>
<keyword evidence="7" id="KW-0813">Transport</keyword>
<evidence type="ECO:0000256" key="10">
    <source>
        <dbReference type="ARBA" id="ARBA00022660"/>
    </source>
</evidence>
<evidence type="ECO:0000256" key="11">
    <source>
        <dbReference type="ARBA" id="ARBA00022827"/>
    </source>
</evidence>
<evidence type="ECO:0000256" key="7">
    <source>
        <dbReference type="ARBA" id="ARBA00022448"/>
    </source>
</evidence>
<keyword evidence="12" id="KW-0809">Transit peptide</keyword>
<evidence type="ECO:0000256" key="4">
    <source>
        <dbReference type="ARBA" id="ARBA00008606"/>
    </source>
</evidence>
<evidence type="ECO:0000256" key="12">
    <source>
        <dbReference type="ARBA" id="ARBA00022946"/>
    </source>
</evidence>
<evidence type="ECO:0000256" key="9">
    <source>
        <dbReference type="ARBA" id="ARBA00022630"/>
    </source>
</evidence>
<evidence type="ECO:0000256" key="16">
    <source>
        <dbReference type="ARBA" id="ARBA00032828"/>
    </source>
</evidence>
<evidence type="ECO:0000259" key="18">
    <source>
        <dbReference type="Pfam" id="PF01712"/>
    </source>
</evidence>
<evidence type="ECO:0000313" key="19">
    <source>
        <dbReference type="Ensembl" id="ENSBIXP00005017053.1"/>
    </source>
</evidence>
<evidence type="ECO:0000256" key="17">
    <source>
        <dbReference type="SAM" id="MobiDB-lite"/>
    </source>
</evidence>
<name>A0A4W2GFC3_BOBOX</name>
<evidence type="ECO:0000256" key="5">
    <source>
        <dbReference type="ARBA" id="ARBA00011514"/>
    </source>
</evidence>
<feature type="region of interest" description="Disordered" evidence="17">
    <location>
        <begin position="1"/>
        <end position="140"/>
    </location>
</feature>
<keyword evidence="8" id="KW-0597">Phosphoprotein</keyword>
<evidence type="ECO:0000256" key="15">
    <source>
        <dbReference type="ARBA" id="ARBA00032628"/>
    </source>
</evidence>
<evidence type="ECO:0000256" key="3">
    <source>
        <dbReference type="ARBA" id="ARBA00004305"/>
    </source>
</evidence>
<dbReference type="GO" id="GO:0005759">
    <property type="term" value="C:mitochondrial matrix"/>
    <property type="evidence" value="ECO:0007669"/>
    <property type="project" value="UniProtKB-SubCell"/>
</dbReference>
<dbReference type="InterPro" id="IPR027417">
    <property type="entry name" value="P-loop_NTPase"/>
</dbReference>
<dbReference type="PANTHER" id="PTHR10513:SF15">
    <property type="entry name" value="NADH DEHYDROGENASE [UBIQUINONE] 1 ALPHA SUBCOMPLEX SUBUNIT 10, MITOCHONDRIAL"/>
    <property type="match status" value="1"/>
</dbReference>